<dbReference type="CDD" id="cd23814">
    <property type="entry name" value="UEV_AKTIP"/>
    <property type="match status" value="1"/>
</dbReference>
<protein>
    <recommendedName>
        <fullName evidence="4">UBC core domain-containing protein</fullName>
    </recommendedName>
</protein>
<dbReference type="SUPFAM" id="SSF54495">
    <property type="entry name" value="UBC-like"/>
    <property type="match status" value="1"/>
</dbReference>
<feature type="compositionally biased region" description="Low complexity" evidence="2">
    <location>
        <begin position="22"/>
        <end position="35"/>
    </location>
</feature>
<dbReference type="SMART" id="SM00212">
    <property type="entry name" value="UBCc"/>
    <property type="match status" value="1"/>
</dbReference>
<dbReference type="Proteomes" id="UP001146120">
    <property type="component" value="Unassembled WGS sequence"/>
</dbReference>
<feature type="region of interest" description="Disordered" evidence="2">
    <location>
        <begin position="404"/>
        <end position="423"/>
    </location>
</feature>
<evidence type="ECO:0000256" key="2">
    <source>
        <dbReference type="SAM" id="MobiDB-lite"/>
    </source>
</evidence>
<dbReference type="Pfam" id="PF00179">
    <property type="entry name" value="UQ_con"/>
    <property type="match status" value="1"/>
</dbReference>
<keyword evidence="6" id="KW-1185">Reference proteome</keyword>
<evidence type="ECO:0000313" key="5">
    <source>
        <dbReference type="EMBL" id="DBA03639.1"/>
    </source>
</evidence>
<feature type="transmembrane region" description="Helical" evidence="3">
    <location>
        <begin position="672"/>
        <end position="690"/>
    </location>
</feature>
<dbReference type="Gene3D" id="3.10.110.10">
    <property type="entry name" value="Ubiquitin Conjugating Enzyme"/>
    <property type="match status" value="1"/>
</dbReference>
<feature type="coiled-coil region" evidence="1">
    <location>
        <begin position="500"/>
        <end position="531"/>
    </location>
</feature>
<feature type="region of interest" description="Disordered" evidence="2">
    <location>
        <begin position="233"/>
        <end position="258"/>
    </location>
</feature>
<organism evidence="5 6">
    <name type="scientific">Lagenidium giganteum</name>
    <dbReference type="NCBI Taxonomy" id="4803"/>
    <lineage>
        <taxon>Eukaryota</taxon>
        <taxon>Sar</taxon>
        <taxon>Stramenopiles</taxon>
        <taxon>Oomycota</taxon>
        <taxon>Peronosporomycetes</taxon>
        <taxon>Pythiales</taxon>
        <taxon>Pythiaceae</taxon>
    </lineage>
</organism>
<feature type="domain" description="UBC core" evidence="4">
    <location>
        <begin position="50"/>
        <end position="202"/>
    </location>
</feature>
<dbReference type="EMBL" id="DAKRPA010000017">
    <property type="protein sequence ID" value="DBA03639.1"/>
    <property type="molecule type" value="Genomic_DNA"/>
</dbReference>
<evidence type="ECO:0000313" key="6">
    <source>
        <dbReference type="Proteomes" id="UP001146120"/>
    </source>
</evidence>
<dbReference type="InterPro" id="IPR000608">
    <property type="entry name" value="UBC"/>
</dbReference>
<evidence type="ECO:0000256" key="1">
    <source>
        <dbReference type="SAM" id="Coils"/>
    </source>
</evidence>
<comment type="caution">
    <text evidence="5">The sequence shown here is derived from an EMBL/GenBank/DDBJ whole genome shotgun (WGS) entry which is preliminary data.</text>
</comment>
<dbReference type="PROSITE" id="PS50127">
    <property type="entry name" value="UBC_2"/>
    <property type="match status" value="1"/>
</dbReference>
<keyword evidence="3" id="KW-1133">Transmembrane helix</keyword>
<proteinExistence type="predicted"/>
<keyword evidence="3" id="KW-0812">Transmembrane</keyword>
<feature type="compositionally biased region" description="Acidic residues" evidence="2">
    <location>
        <begin position="449"/>
        <end position="460"/>
    </location>
</feature>
<name>A0AAV2ZCA0_9STRA</name>
<evidence type="ECO:0000256" key="3">
    <source>
        <dbReference type="SAM" id="Phobius"/>
    </source>
</evidence>
<feature type="compositionally biased region" description="Low complexity" evidence="2">
    <location>
        <begin position="475"/>
        <end position="490"/>
    </location>
</feature>
<feature type="compositionally biased region" description="Polar residues" evidence="2">
    <location>
        <begin position="233"/>
        <end position="243"/>
    </location>
</feature>
<accession>A0AAV2ZCA0</accession>
<evidence type="ECO:0000259" key="4">
    <source>
        <dbReference type="PROSITE" id="PS50127"/>
    </source>
</evidence>
<reference evidence="5" key="2">
    <citation type="journal article" date="2023" name="Microbiol Resour">
        <title>Decontamination and Annotation of the Draft Genome Sequence of the Oomycete Lagenidium giganteum ARSEF 373.</title>
        <authorList>
            <person name="Morgan W.R."/>
            <person name="Tartar A."/>
        </authorList>
    </citation>
    <scope>NUCLEOTIDE SEQUENCE</scope>
    <source>
        <strain evidence="5">ARSEF 373</strain>
    </source>
</reference>
<reference evidence="5" key="1">
    <citation type="submission" date="2022-11" db="EMBL/GenBank/DDBJ databases">
        <authorList>
            <person name="Morgan W.R."/>
            <person name="Tartar A."/>
        </authorList>
    </citation>
    <scope>NUCLEOTIDE SEQUENCE</scope>
    <source>
        <strain evidence="5">ARSEF 373</strain>
    </source>
</reference>
<dbReference type="InterPro" id="IPR016135">
    <property type="entry name" value="UBQ-conjugating_enzyme/RWD"/>
</dbReference>
<feature type="region of interest" description="Disordered" evidence="2">
    <location>
        <begin position="1"/>
        <end position="41"/>
    </location>
</feature>
<feature type="region of interest" description="Disordered" evidence="2">
    <location>
        <begin position="445"/>
        <end position="493"/>
    </location>
</feature>
<feature type="coiled-coil region" evidence="1">
    <location>
        <begin position="569"/>
        <end position="596"/>
    </location>
</feature>
<dbReference type="PANTHER" id="PTHR24067">
    <property type="entry name" value="UBIQUITIN-CONJUGATING ENZYME E2"/>
    <property type="match status" value="1"/>
</dbReference>
<sequence>MLRRLKNNDDGPGSSDGARPPTSTGSQTAGQTSNSLDQVSSLQRYRSQTMKDYGLMIEYKHLRQHVPAGIYVLPSFDESRVWYGVIFIHTGLYRNGIFKFTIFLPENYNGSGTYPRIVFNTKVFHPYVDQETRELDLKPKFPDWDPELHYMVAVLTYLKSIFYMKDFPQSVAAANQEALDMFRRDPEAYVSNVEAAVETALEHAYTQEVGSSIQFTKPTPAHENLRRELFAQLDSSEGSITRSSDADTSEGKSLTEPLEEQDMLEIDDDARQLEFESDEDQLMDKMILKHREALQKLMGRGNGAAPKSDDELLFADDLQNIPPAGLQDDEPHPSKIPVYDNLTGGFSTPQPRRSQAAERLLELSRSEQPIPRSERMHLGELSHVRNEHIGRAVIRKWNPDAQMVDGYHSDESPRARRRHTSPVRNHVKLLGEYSKDFVQQALDFNGHDVDDDDDDAADDEQVTHTPKPTRSRRQPSASPSAAPLSAPADLADGERSNGALRTYVKQMENTISQLVQQKEELLRNRAEFDKHASGIFPSLEHLNNQLSQIVHGKMLQSQVNVKEDMYDEFRALREQLSEVDSAMKRLKHDSDVLEQNRAIEVSQIKGQIISLVTSAKLSDEKAELLSDTVKKIQHELQAAVKGVMQRNQMIDERISLLQRVLEHEQSKRLSPALYYFIVCGVVIAVVAIGIEFSLSGSCGVFEHCGPFT</sequence>
<keyword evidence="3" id="KW-0472">Membrane</keyword>
<gene>
    <name evidence="5" type="ORF">N0F65_006818</name>
</gene>
<dbReference type="AlphaFoldDB" id="A0AAV2ZCA0"/>
<keyword evidence="1" id="KW-0175">Coiled coil</keyword>
<dbReference type="InterPro" id="IPR050113">
    <property type="entry name" value="Ub_conjugating_enzyme"/>
</dbReference>